<dbReference type="InterPro" id="IPR011990">
    <property type="entry name" value="TPR-like_helical_dom_sf"/>
</dbReference>
<dbReference type="PRINTS" id="PR00038">
    <property type="entry name" value="HTHLUXR"/>
</dbReference>
<dbReference type="SUPFAM" id="SSF48452">
    <property type="entry name" value="TPR-like"/>
    <property type="match status" value="1"/>
</dbReference>
<dbReference type="CDD" id="cd06170">
    <property type="entry name" value="LuxR_C_like"/>
    <property type="match status" value="1"/>
</dbReference>
<dbReference type="Proteomes" id="UP001596972">
    <property type="component" value="Unassembled WGS sequence"/>
</dbReference>
<name>A0ABW3EIH7_9ACTN</name>
<proteinExistence type="predicted"/>
<comment type="caution">
    <text evidence="4">The sequence shown here is derived from an EMBL/GenBank/DDBJ whole genome shotgun (WGS) entry which is preliminary data.</text>
</comment>
<dbReference type="GO" id="GO:0005524">
    <property type="term" value="F:ATP binding"/>
    <property type="evidence" value="ECO:0007669"/>
    <property type="project" value="UniProtKB-KW"/>
</dbReference>
<keyword evidence="1" id="KW-0547">Nucleotide-binding</keyword>
<dbReference type="PANTHER" id="PTHR16305:SF35">
    <property type="entry name" value="TRANSCRIPTIONAL ACTIVATOR DOMAIN"/>
    <property type="match status" value="1"/>
</dbReference>
<reference evidence="5" key="1">
    <citation type="journal article" date="2019" name="Int. J. Syst. Evol. Microbiol.">
        <title>The Global Catalogue of Microorganisms (GCM) 10K type strain sequencing project: providing services to taxonomists for standard genome sequencing and annotation.</title>
        <authorList>
            <consortium name="The Broad Institute Genomics Platform"/>
            <consortium name="The Broad Institute Genome Sequencing Center for Infectious Disease"/>
            <person name="Wu L."/>
            <person name="Ma J."/>
        </authorList>
    </citation>
    <scope>NUCLEOTIDE SEQUENCE [LARGE SCALE GENOMIC DNA]</scope>
    <source>
        <strain evidence="5">JCM 31202</strain>
    </source>
</reference>
<protein>
    <submittedName>
        <fullName evidence="4">ATP-binding protein</fullName>
    </submittedName>
</protein>
<dbReference type="RefSeq" id="WP_378297075.1">
    <property type="nucleotide sequence ID" value="NZ_JBHTJA010000008.1"/>
</dbReference>
<organism evidence="4 5">
    <name type="scientific">Actinomadura sediminis</name>
    <dbReference type="NCBI Taxonomy" id="1038904"/>
    <lineage>
        <taxon>Bacteria</taxon>
        <taxon>Bacillati</taxon>
        <taxon>Actinomycetota</taxon>
        <taxon>Actinomycetes</taxon>
        <taxon>Streptosporangiales</taxon>
        <taxon>Thermomonosporaceae</taxon>
        <taxon>Actinomadura</taxon>
    </lineage>
</organism>
<dbReference type="InterPro" id="IPR041664">
    <property type="entry name" value="AAA_16"/>
</dbReference>
<dbReference type="PROSITE" id="PS00622">
    <property type="entry name" value="HTH_LUXR_1"/>
    <property type="match status" value="1"/>
</dbReference>
<dbReference type="Pfam" id="PF00196">
    <property type="entry name" value="GerE"/>
    <property type="match status" value="1"/>
</dbReference>
<dbReference type="InterPro" id="IPR036388">
    <property type="entry name" value="WH-like_DNA-bd_sf"/>
</dbReference>
<dbReference type="SUPFAM" id="SSF46894">
    <property type="entry name" value="C-terminal effector domain of the bipartite response regulators"/>
    <property type="match status" value="1"/>
</dbReference>
<dbReference type="Pfam" id="PF13191">
    <property type="entry name" value="AAA_16"/>
    <property type="match status" value="1"/>
</dbReference>
<dbReference type="InterPro" id="IPR000792">
    <property type="entry name" value="Tscrpt_reg_LuxR_C"/>
</dbReference>
<sequence length="919" mass="97001">MRGRQVERAAVDRLVAEARNARSGVLVVRGEAGMGKTALLAHARDAASGFRVVHAAGVEAEIGFAFAGLHQLCGPLLDRLDTLPEPQRIALGVALGRRTGGRPDPFLVGLATLSLLADATVERPLLCLVDDAQWLDVVSLQTLAFVARRLDAEPLALVFGLRDRAPDNGAGRLLADLPGVRLEGLADDDARALLAAAVREPLDDGVRDAVLAEAGGNPLALLELGRHAGTTELAGGFGLPGALSVPDGIQESFRRRVAALPAATRLLLVVAAAEPVGDPGLFLRAADRLGLGPQDAEPAQDAGLLTIDSRVRFTHPLARSAVYRAAAPVDRRRAHGAIAAVTDAGTDPDRRTWHRSRSVLGTDDAIAAELRLCADRARARGGHAAAAAFLERSAELTSEPGVRARRTLDAAGAKHRAGASDAAVRLLAAATGGPLDALHRARAELLRAQIAFYATRGNDVPGMLLDAAGMLGPLDAALSRETYLHALKAAMLAGPLARGHGVTEVAEAAGAAPAPPTPPRPLDLLLDGLVTYFLKGYTESVPELRRAVESFAAPAPAEDGEPRWEWLACHTAMALWDDTAIHVLADRFVRLTRETGALTALPWALNFSAAALTHTGELARVGDLVDESDVVARATGTAPIPHGRLLLAAWRGRRDETAALHRTSVDDATRRGEGTAITIADYALAVLSNGLGRYDAALAAAERVRKSGEMVHAGAVLPEVVEAAVRAGRPGSAAAALERLDAQARATGAPWALGLAARSRALVSDGPAAEELYREAIERLATGRTPPHLARAHLVYGEWLRREGRRQDAREQLRTAHALLSDLGADGFASRAAGELRATGEHPRRRSAQPFDVLTAQELRIAGLVASGATSKEVAAQLFLSSRTIDAHLRNIYRKLGIDSRRRLREMRLPEVPGTTARP</sequence>
<feature type="domain" description="HTH luxR-type" evidence="3">
    <location>
        <begin position="847"/>
        <end position="908"/>
    </location>
</feature>
<keyword evidence="2 4" id="KW-0067">ATP-binding</keyword>
<dbReference type="InterPro" id="IPR016032">
    <property type="entry name" value="Sig_transdc_resp-reg_C-effctor"/>
</dbReference>
<evidence type="ECO:0000313" key="5">
    <source>
        <dbReference type="Proteomes" id="UP001596972"/>
    </source>
</evidence>
<evidence type="ECO:0000256" key="2">
    <source>
        <dbReference type="ARBA" id="ARBA00022840"/>
    </source>
</evidence>
<dbReference type="PANTHER" id="PTHR16305">
    <property type="entry name" value="TESTICULAR SOLUBLE ADENYLYL CYCLASE"/>
    <property type="match status" value="1"/>
</dbReference>
<gene>
    <name evidence="4" type="ORF">ACFQ11_07040</name>
</gene>
<evidence type="ECO:0000313" key="4">
    <source>
        <dbReference type="EMBL" id="MFD0900143.1"/>
    </source>
</evidence>
<dbReference type="EMBL" id="JBHTJA010000008">
    <property type="protein sequence ID" value="MFD0900143.1"/>
    <property type="molecule type" value="Genomic_DNA"/>
</dbReference>
<dbReference type="PROSITE" id="PS50043">
    <property type="entry name" value="HTH_LUXR_2"/>
    <property type="match status" value="1"/>
</dbReference>
<evidence type="ECO:0000259" key="3">
    <source>
        <dbReference type="PROSITE" id="PS50043"/>
    </source>
</evidence>
<keyword evidence="5" id="KW-1185">Reference proteome</keyword>
<accession>A0ABW3EIH7</accession>
<dbReference type="Gene3D" id="1.10.10.10">
    <property type="entry name" value="Winged helix-like DNA-binding domain superfamily/Winged helix DNA-binding domain"/>
    <property type="match status" value="1"/>
</dbReference>
<evidence type="ECO:0000256" key="1">
    <source>
        <dbReference type="ARBA" id="ARBA00022741"/>
    </source>
</evidence>
<dbReference type="Gene3D" id="1.25.40.10">
    <property type="entry name" value="Tetratricopeptide repeat domain"/>
    <property type="match status" value="1"/>
</dbReference>
<dbReference type="SMART" id="SM00421">
    <property type="entry name" value="HTH_LUXR"/>
    <property type="match status" value="1"/>
</dbReference>